<dbReference type="AlphaFoldDB" id="A0A1N6VVD3"/>
<dbReference type="Pfam" id="PF08241">
    <property type="entry name" value="Methyltransf_11"/>
    <property type="match status" value="1"/>
</dbReference>
<dbReference type="InterPro" id="IPR013216">
    <property type="entry name" value="Methyltransf_11"/>
</dbReference>
<evidence type="ECO:0000313" key="2">
    <source>
        <dbReference type="EMBL" id="SIQ81837.1"/>
    </source>
</evidence>
<feature type="domain" description="Methyltransferase type 11" evidence="1">
    <location>
        <begin position="65"/>
        <end position="145"/>
    </location>
</feature>
<dbReference type="Gene3D" id="3.40.50.150">
    <property type="entry name" value="Vaccinia Virus protein VP39"/>
    <property type="match status" value="1"/>
</dbReference>
<dbReference type="GO" id="GO:0008757">
    <property type="term" value="F:S-adenosylmethionine-dependent methyltransferase activity"/>
    <property type="evidence" value="ECO:0007669"/>
    <property type="project" value="InterPro"/>
</dbReference>
<dbReference type="SUPFAM" id="SSF53335">
    <property type="entry name" value="S-adenosyl-L-methionine-dependent methyltransferases"/>
    <property type="match status" value="1"/>
</dbReference>
<gene>
    <name evidence="2" type="ORF">SAMN05421858_0503</name>
</gene>
<keyword evidence="2" id="KW-0808">Transferase</keyword>
<protein>
    <submittedName>
        <fullName evidence="2">Methyltransferase domain-containing protein</fullName>
    </submittedName>
</protein>
<evidence type="ECO:0000259" key="1">
    <source>
        <dbReference type="Pfam" id="PF08241"/>
    </source>
</evidence>
<dbReference type="GO" id="GO:0032259">
    <property type="term" value="P:methylation"/>
    <property type="evidence" value="ECO:0007669"/>
    <property type="project" value="UniProtKB-KW"/>
</dbReference>
<dbReference type="InterPro" id="IPR029063">
    <property type="entry name" value="SAM-dependent_MTases_sf"/>
</dbReference>
<evidence type="ECO:0000313" key="3">
    <source>
        <dbReference type="Proteomes" id="UP000186914"/>
    </source>
</evidence>
<reference evidence="3" key="1">
    <citation type="submission" date="2017-01" db="EMBL/GenBank/DDBJ databases">
        <authorList>
            <person name="Varghese N."/>
            <person name="Submissions S."/>
        </authorList>
    </citation>
    <scope>NUCLEOTIDE SEQUENCE [LARGE SCALE GENOMIC DNA]</scope>
    <source>
        <strain evidence="3">CGMCC 1.7737</strain>
    </source>
</reference>
<organism evidence="2 3">
    <name type="scientific">Haladaptatus litoreus</name>
    <dbReference type="NCBI Taxonomy" id="553468"/>
    <lineage>
        <taxon>Archaea</taxon>
        <taxon>Methanobacteriati</taxon>
        <taxon>Methanobacteriota</taxon>
        <taxon>Stenosarchaea group</taxon>
        <taxon>Halobacteria</taxon>
        <taxon>Halobacteriales</taxon>
        <taxon>Haladaptataceae</taxon>
        <taxon>Haladaptatus</taxon>
    </lineage>
</organism>
<accession>A0A1N6VVD3</accession>
<name>A0A1N6VVD3_9EURY</name>
<dbReference type="CDD" id="cd02440">
    <property type="entry name" value="AdoMet_MTases"/>
    <property type="match status" value="1"/>
</dbReference>
<sequence length="293" mass="32382">MEEVKRNSFGLHPDRPAFPFSLRNPSEELAMREFSADYLERTREGMWESREALSDLELDSRKRVLDVGCGTGELSRVLAEETAGEVVGTDADPRLLAVAGEHVPVVAGDAHRLPFPDDSFDLVVCQALLINLPDPERAVREFARISSDLVAAVEPDNSAVSVESTVSAEGDLSHRAREAYVDGVDTNVALGGEGTRNAFSNVGISDVSTRKHHHSKTVAPPYSARDLEAAKKKATADALRERQETLTGSLTADEYERLRAEWREMGRSVIEQMQKNEYRRAEVVPFYVTTGRV</sequence>
<keyword evidence="2" id="KW-0489">Methyltransferase</keyword>
<dbReference type="PANTHER" id="PTHR43591">
    <property type="entry name" value="METHYLTRANSFERASE"/>
    <property type="match status" value="1"/>
</dbReference>
<keyword evidence="3" id="KW-1185">Reference proteome</keyword>
<proteinExistence type="predicted"/>
<dbReference type="EMBL" id="FTNO01000001">
    <property type="protein sequence ID" value="SIQ81837.1"/>
    <property type="molecule type" value="Genomic_DNA"/>
</dbReference>
<dbReference type="PANTHER" id="PTHR43591:SF24">
    <property type="entry name" value="2-METHOXY-6-POLYPRENYL-1,4-BENZOQUINOL METHYLASE, MITOCHONDRIAL"/>
    <property type="match status" value="1"/>
</dbReference>
<dbReference type="Proteomes" id="UP000186914">
    <property type="component" value="Unassembled WGS sequence"/>
</dbReference>